<dbReference type="PRINTS" id="PR00422">
    <property type="entry name" value="TRANSFERRIN"/>
</dbReference>
<dbReference type="InterPro" id="IPR001156">
    <property type="entry name" value="Transferrin-like_dom"/>
</dbReference>
<dbReference type="SMART" id="SM00094">
    <property type="entry name" value="TR_FER"/>
    <property type="match status" value="1"/>
</dbReference>
<dbReference type="GO" id="GO:0055037">
    <property type="term" value="C:recycling endosome"/>
    <property type="evidence" value="ECO:0007669"/>
    <property type="project" value="TreeGrafter"/>
</dbReference>
<evidence type="ECO:0000313" key="4">
    <source>
        <dbReference type="EMBL" id="PIK45785.1"/>
    </source>
</evidence>
<reference evidence="4 5" key="1">
    <citation type="journal article" date="2017" name="PLoS Biol.">
        <title>The sea cucumber genome provides insights into morphological evolution and visceral regeneration.</title>
        <authorList>
            <person name="Zhang X."/>
            <person name="Sun L."/>
            <person name="Yuan J."/>
            <person name="Sun Y."/>
            <person name="Gao Y."/>
            <person name="Zhang L."/>
            <person name="Li S."/>
            <person name="Dai H."/>
            <person name="Hamel J.F."/>
            <person name="Liu C."/>
            <person name="Yu Y."/>
            <person name="Liu S."/>
            <person name="Lin W."/>
            <person name="Guo K."/>
            <person name="Jin S."/>
            <person name="Xu P."/>
            <person name="Storey K.B."/>
            <person name="Huan P."/>
            <person name="Zhang T."/>
            <person name="Zhou Y."/>
            <person name="Zhang J."/>
            <person name="Lin C."/>
            <person name="Li X."/>
            <person name="Xing L."/>
            <person name="Huo D."/>
            <person name="Sun M."/>
            <person name="Wang L."/>
            <person name="Mercier A."/>
            <person name="Li F."/>
            <person name="Yang H."/>
            <person name="Xiang J."/>
        </authorList>
    </citation>
    <scope>NUCLEOTIDE SEQUENCE [LARGE SCALE GENOMIC DNA]</scope>
    <source>
        <strain evidence="4">Shaxun</strain>
        <tissue evidence="4">Muscle</tissue>
    </source>
</reference>
<feature type="region of interest" description="Disordered" evidence="1">
    <location>
        <begin position="37"/>
        <end position="63"/>
    </location>
</feature>
<comment type="caution">
    <text evidence="4">The sequence shown here is derived from an EMBL/GenBank/DDBJ whole genome shotgun (WGS) entry which is preliminary data.</text>
</comment>
<evidence type="ECO:0000259" key="3">
    <source>
        <dbReference type="PROSITE" id="PS51408"/>
    </source>
</evidence>
<dbReference type="PROSITE" id="PS51390">
    <property type="entry name" value="WAP"/>
    <property type="match status" value="1"/>
</dbReference>
<dbReference type="Pfam" id="PF00095">
    <property type="entry name" value="WAP"/>
    <property type="match status" value="1"/>
</dbReference>
<feature type="domain" description="WAP" evidence="2">
    <location>
        <begin position="158"/>
        <end position="207"/>
    </location>
</feature>
<dbReference type="PROSITE" id="PS51408">
    <property type="entry name" value="TRANSFERRIN_LIKE_4"/>
    <property type="match status" value="2"/>
</dbReference>
<dbReference type="GO" id="GO:0030414">
    <property type="term" value="F:peptidase inhibitor activity"/>
    <property type="evidence" value="ECO:0007669"/>
    <property type="project" value="InterPro"/>
</dbReference>
<accession>A0A2G8KCU4</accession>
<sequence length="1517" mass="171982">IGVRHYQIGVRLHQIGVRLHQIGVRLHQIGVLDSKDRCKTPPDRCKTPPDKCKTPPDRCKTPPDRCKTPPDRCKTLYQIGVRLHQIGVRLHQIGVRLHQIGVRLHQIDVRLHQIGVRLRQIGVRLHQIGLRLHQILLRLCQRGVSLTDDAPIIILVPDVVTTGTCPVDHVFQTEGMCEPDCLDDRYCQEGLKCCMTENCGLKCLAPVPVVEHENITKTKQEITDLLTTILEERQDLIEKLEKFPPPMLRFIAMKNRTDVVRMCVTSPCELRKCQRLATELTYNVVPRKEHFCQVATCTKQCLFWVERGWADLVVAHDLDIYHAKTKFNVTAFAQETLKNENLALIEKVSQNITLAVTMRQSHIHTLNQLEGAPICSAGINNTASFISPVATLISKGIIPITGSVLESAADFFGDMCVPGALNKTTVNTNETLPEKFLTGCNQRVDEFTGIVGSLGCVSSVNGVAFVDHKIVKEMMENAEYNANFKLVCEGENKPLSSWVEKPCQIGYTPRPILYVNPERNTTYIQELTTIMTNVVKKNTGKVGSLNIFNSTEIVCGNEPNKNLIFMDENNAFTAINESIAEQRIETKSYFRTYNICESLVPKPTVRFCVTKPVEYNKCLTMKHVFEKHEKLSHIAWGCVHAPTSMECMRNVLNGTAEIFSGNVKEIFIGGRDFLLQPIMMQDPVVRESINDYVTKVFGTHSVSVMKKSKLWNKFGQDTKFLNIRNLTVCSAGINKVESFHLPVGRMLSTNVMPRIGSVFESVNRFFKSACIPGATPVSYKHDLDLVIGHELNWGIPGLSFYNFTGFDWFIWNAPHTWTFYNYNRKTPGTLQRFMKNRLLVPLLEGKLSLPDEFDPNTFDYSILDDVLSVEGLGDILSDIPAKIRDRLVDMRVSNKDKMSTFKDLYEDRTGTEFVRPKDKRLSKQTLRRYNIWLDDTLDSFSLLHSSQLPPAIFHQHAGRVGYVNNPVMTPNKPVKSMTGSKVTNVLRFFDEHVKETDPNTIIGNLLMDYDSEYTVPLITKLFAKVLNQRFDTLFGLADSLNVLHGVPTMSSVHDEQYEWIKHPAVQAFVRIYAPRLATYYSDLYTNSELNSMVHSRYHNPLWLTPTYPEFLDTMKTHMTDLIHICQGFGEHKGELSDEEPFYGLAGSIECIADGSEGDIAFVELESLVKELPKMGQSILDYVIVTPLGLVKEVTPEMITNITFLRNVTFGVKAFPALLTSFNKTGSWRWNVTKALLDAQKIFSDAQNNDDQYHIFGSASIFAPETVKLAPIPIQDQTYATYLGPNLTRSFEAIIKPSTFDWWKERRHICTGESYTNVIEQRNGTCKAIVKDVTCGGMPRPKVISVGTTENKKPVVVRMCSRSTSFVREMAEFVCDNGHGYVSPVMVPTTCSCIPCEDIEYIPDWTNDTIWNTTTLNHTITEHFETLMPLWGNKAFWMNHTLNSNFMIGVPKNVTRKDTTTLLGDVNIKPLDTCEANWYGFEWHKEWFPETNRPVCLGTVNGLRRVLTSERVQTKNMP</sequence>
<dbReference type="OrthoDB" id="9981115at2759"/>
<dbReference type="Pfam" id="PF00405">
    <property type="entry name" value="Transferrin"/>
    <property type="match status" value="3"/>
</dbReference>
<keyword evidence="5" id="KW-1185">Reference proteome</keyword>
<organism evidence="4 5">
    <name type="scientific">Stichopus japonicus</name>
    <name type="common">Sea cucumber</name>
    <dbReference type="NCBI Taxonomy" id="307972"/>
    <lineage>
        <taxon>Eukaryota</taxon>
        <taxon>Metazoa</taxon>
        <taxon>Echinodermata</taxon>
        <taxon>Eleutherozoa</taxon>
        <taxon>Echinozoa</taxon>
        <taxon>Holothuroidea</taxon>
        <taxon>Aspidochirotacea</taxon>
        <taxon>Aspidochirotida</taxon>
        <taxon>Stichopodidae</taxon>
        <taxon>Apostichopus</taxon>
    </lineage>
</organism>
<feature type="domain" description="Transferrin-like" evidence="3">
    <location>
        <begin position="605"/>
        <end position="780"/>
    </location>
</feature>
<dbReference type="CDD" id="cd13529">
    <property type="entry name" value="PBP2_transferrin"/>
    <property type="match status" value="1"/>
</dbReference>
<dbReference type="SUPFAM" id="SSF53850">
    <property type="entry name" value="Periplasmic binding protein-like II"/>
    <property type="match status" value="2"/>
</dbReference>
<dbReference type="GO" id="GO:0005615">
    <property type="term" value="C:extracellular space"/>
    <property type="evidence" value="ECO:0007669"/>
    <property type="project" value="TreeGrafter"/>
</dbReference>
<dbReference type="SUPFAM" id="SSF57256">
    <property type="entry name" value="Elafin-like"/>
    <property type="match status" value="1"/>
</dbReference>
<dbReference type="PANTHER" id="PTHR11485">
    <property type="entry name" value="TRANSFERRIN"/>
    <property type="match status" value="1"/>
</dbReference>
<dbReference type="Proteomes" id="UP000230750">
    <property type="component" value="Unassembled WGS sequence"/>
</dbReference>
<dbReference type="Gene3D" id="3.40.190.10">
    <property type="entry name" value="Periplasmic binding protein-like II"/>
    <property type="match status" value="4"/>
</dbReference>
<dbReference type="InterPro" id="IPR008197">
    <property type="entry name" value="WAP_dom"/>
</dbReference>
<dbReference type="Gene3D" id="4.10.75.10">
    <property type="entry name" value="Elafin-like"/>
    <property type="match status" value="1"/>
</dbReference>
<dbReference type="EMBL" id="MRZV01000686">
    <property type="protein sequence ID" value="PIK45785.1"/>
    <property type="molecule type" value="Genomic_DNA"/>
</dbReference>
<evidence type="ECO:0000313" key="5">
    <source>
        <dbReference type="Proteomes" id="UP000230750"/>
    </source>
</evidence>
<name>A0A2G8KCU4_STIJA</name>
<proteinExistence type="predicted"/>
<evidence type="ECO:0000256" key="1">
    <source>
        <dbReference type="SAM" id="MobiDB-lite"/>
    </source>
</evidence>
<feature type="domain" description="Transferrin-like" evidence="3">
    <location>
        <begin position="260"/>
        <end position="589"/>
    </location>
</feature>
<feature type="non-terminal residue" evidence="4">
    <location>
        <position position="1"/>
    </location>
</feature>
<dbReference type="GO" id="GO:0005886">
    <property type="term" value="C:plasma membrane"/>
    <property type="evidence" value="ECO:0007669"/>
    <property type="project" value="TreeGrafter"/>
</dbReference>
<dbReference type="PANTHER" id="PTHR11485:SF29">
    <property type="entry name" value="TRANSFERRIN 2"/>
    <property type="match status" value="1"/>
</dbReference>
<gene>
    <name evidence="4" type="ORF">BSL78_17357</name>
</gene>
<dbReference type="GO" id="GO:0005769">
    <property type="term" value="C:early endosome"/>
    <property type="evidence" value="ECO:0007669"/>
    <property type="project" value="TreeGrafter"/>
</dbReference>
<protein>
    <submittedName>
        <fullName evidence="4">Major yolk protein 1</fullName>
    </submittedName>
</protein>
<dbReference type="GO" id="GO:0006826">
    <property type="term" value="P:iron ion transport"/>
    <property type="evidence" value="ECO:0007669"/>
    <property type="project" value="TreeGrafter"/>
</dbReference>
<evidence type="ECO:0000259" key="2">
    <source>
        <dbReference type="PROSITE" id="PS51390"/>
    </source>
</evidence>
<dbReference type="InterPro" id="IPR036645">
    <property type="entry name" value="Elafin-like_sf"/>
</dbReference>